<dbReference type="GO" id="GO:0016020">
    <property type="term" value="C:membrane"/>
    <property type="evidence" value="ECO:0007669"/>
    <property type="project" value="GOC"/>
</dbReference>
<evidence type="ECO:0000256" key="5">
    <source>
        <dbReference type="ARBA" id="ARBA00022556"/>
    </source>
</evidence>
<feature type="active site" evidence="9">
    <location>
        <position position="54"/>
    </location>
</feature>
<comment type="function">
    <text evidence="8 9">Involved in unsaturated fatty acids biosynthesis. Catalyzes the dehydration of short chain beta-hydroxyacyl-ACPs and long chain saturated and unsaturated beta-hydroxyacyl-ACPs.</text>
</comment>
<evidence type="ECO:0000256" key="7">
    <source>
        <dbReference type="ARBA" id="ARBA00023239"/>
    </source>
</evidence>
<dbReference type="InterPro" id="IPR010084">
    <property type="entry name" value="FabZ"/>
</dbReference>
<dbReference type="AlphaFoldDB" id="A0A4D6XHK9"/>
<dbReference type="HAMAP" id="MF_00406">
    <property type="entry name" value="FabZ"/>
    <property type="match status" value="1"/>
</dbReference>
<gene>
    <name evidence="9 10" type="primary">fabZ</name>
    <name evidence="10" type="ORF">D9V59_01185</name>
</gene>
<evidence type="ECO:0000256" key="1">
    <source>
        <dbReference type="ARBA" id="ARBA00004496"/>
    </source>
</evidence>
<evidence type="ECO:0000256" key="4">
    <source>
        <dbReference type="ARBA" id="ARBA00022516"/>
    </source>
</evidence>
<dbReference type="EC" id="4.2.1.59" evidence="9"/>
<dbReference type="Gene3D" id="3.10.129.10">
    <property type="entry name" value="Hotdog Thioesterase"/>
    <property type="match status" value="1"/>
</dbReference>
<proteinExistence type="inferred from homology"/>
<protein>
    <recommendedName>
        <fullName evidence="9">3-hydroxyacyl-[acyl-carrier-protein] dehydratase FabZ</fullName>
        <ecNumber evidence="9">4.2.1.59</ecNumber>
    </recommendedName>
    <alternativeName>
        <fullName evidence="9">(3R)-hydroxymyristoyl-[acyl-carrier-protein] dehydratase</fullName>
        <shortName evidence="9">(3R)-hydroxymyristoyl-ACP dehydrase</shortName>
    </alternativeName>
    <alternativeName>
        <fullName evidence="9">Beta-hydroxyacyl-ACP dehydratase</fullName>
    </alternativeName>
</protein>
<evidence type="ECO:0000313" key="11">
    <source>
        <dbReference type="Proteomes" id="UP000298654"/>
    </source>
</evidence>
<dbReference type="NCBIfam" id="TIGR01750">
    <property type="entry name" value="fabZ"/>
    <property type="match status" value="1"/>
</dbReference>
<evidence type="ECO:0000256" key="6">
    <source>
        <dbReference type="ARBA" id="ARBA00023098"/>
    </source>
</evidence>
<organism evidence="10 11">
    <name type="scientific">Buchnera aphidicola</name>
    <name type="common">Artemisaphis artemisicola</name>
    <dbReference type="NCBI Taxonomy" id="1241836"/>
    <lineage>
        <taxon>Bacteria</taxon>
        <taxon>Pseudomonadati</taxon>
        <taxon>Pseudomonadota</taxon>
        <taxon>Gammaproteobacteria</taxon>
        <taxon>Enterobacterales</taxon>
        <taxon>Erwiniaceae</taxon>
        <taxon>Buchnera</taxon>
    </lineage>
</organism>
<dbReference type="GO" id="GO:0005737">
    <property type="term" value="C:cytoplasm"/>
    <property type="evidence" value="ECO:0007669"/>
    <property type="project" value="UniProtKB-SubCell"/>
</dbReference>
<comment type="catalytic activity">
    <reaction evidence="9">
        <text>a (3R)-hydroxyacyl-[ACP] = a (2E)-enoyl-[ACP] + H2O</text>
        <dbReference type="Rhea" id="RHEA:13097"/>
        <dbReference type="Rhea" id="RHEA-COMP:9925"/>
        <dbReference type="Rhea" id="RHEA-COMP:9945"/>
        <dbReference type="ChEBI" id="CHEBI:15377"/>
        <dbReference type="ChEBI" id="CHEBI:78784"/>
        <dbReference type="ChEBI" id="CHEBI:78827"/>
        <dbReference type="EC" id="4.2.1.59"/>
    </reaction>
</comment>
<keyword evidence="6 9" id="KW-0443">Lipid metabolism</keyword>
<accession>A0A4D6XHK9</accession>
<keyword evidence="3 9" id="KW-0963">Cytoplasm</keyword>
<dbReference type="EMBL" id="CP034900">
    <property type="protein sequence ID" value="QCI15922.1"/>
    <property type="molecule type" value="Genomic_DNA"/>
</dbReference>
<dbReference type="RefSeq" id="WP_158364312.1">
    <property type="nucleotide sequence ID" value="NZ_CP034900.1"/>
</dbReference>
<dbReference type="FunFam" id="3.10.129.10:FF:000001">
    <property type="entry name" value="3-hydroxyacyl-[acyl-carrier-protein] dehydratase FabZ"/>
    <property type="match status" value="1"/>
</dbReference>
<dbReference type="Pfam" id="PF07977">
    <property type="entry name" value="FabA"/>
    <property type="match status" value="1"/>
</dbReference>
<dbReference type="NCBIfam" id="NF000582">
    <property type="entry name" value="PRK00006.1"/>
    <property type="match status" value="1"/>
</dbReference>
<dbReference type="CDD" id="cd01288">
    <property type="entry name" value="FabZ"/>
    <property type="match status" value="1"/>
</dbReference>
<evidence type="ECO:0000313" key="10">
    <source>
        <dbReference type="EMBL" id="QCI15922.1"/>
    </source>
</evidence>
<comment type="subcellular location">
    <subcellularLocation>
        <location evidence="1 9">Cytoplasm</location>
    </subcellularLocation>
</comment>
<reference evidence="10 11" key="1">
    <citation type="submission" date="2018-12" db="EMBL/GenBank/DDBJ databases">
        <authorList>
            <person name="Chong R.A."/>
        </authorList>
    </citation>
    <scope>NUCLEOTIDE SEQUENCE [LARGE SCALE GENOMIC DNA]</scope>
    <source>
        <strain evidence="10 11">Aar</strain>
    </source>
</reference>
<dbReference type="SUPFAM" id="SSF54637">
    <property type="entry name" value="Thioesterase/thiol ester dehydrase-isomerase"/>
    <property type="match status" value="1"/>
</dbReference>
<keyword evidence="5 9" id="KW-0441">Lipid A biosynthesis</keyword>
<dbReference type="OrthoDB" id="9772788at2"/>
<evidence type="ECO:0000256" key="2">
    <source>
        <dbReference type="ARBA" id="ARBA00009174"/>
    </source>
</evidence>
<name>A0A4D6XHK9_9GAMM</name>
<dbReference type="InterPro" id="IPR029069">
    <property type="entry name" value="HotDog_dom_sf"/>
</dbReference>
<dbReference type="GO" id="GO:0019171">
    <property type="term" value="F:(3R)-hydroxyacyl-[acyl-carrier-protein] dehydratase activity"/>
    <property type="evidence" value="ECO:0007669"/>
    <property type="project" value="UniProtKB-EC"/>
</dbReference>
<dbReference type="PANTHER" id="PTHR30272:SF1">
    <property type="entry name" value="3-HYDROXYACYL-[ACYL-CARRIER-PROTEIN] DEHYDRATASE"/>
    <property type="match status" value="1"/>
</dbReference>
<evidence type="ECO:0000256" key="8">
    <source>
        <dbReference type="ARBA" id="ARBA00025049"/>
    </source>
</evidence>
<keyword evidence="4 9" id="KW-0444">Lipid biosynthesis</keyword>
<comment type="similarity">
    <text evidence="2 9">Belongs to the thioester dehydratase family. FabZ subfamily.</text>
</comment>
<reference evidence="10 11" key="2">
    <citation type="submission" date="2019-05" db="EMBL/GenBank/DDBJ databases">
        <title>Genome evolution of the obligate endosymbiont Buchnera aphidicola.</title>
        <authorList>
            <person name="Moran N.A."/>
        </authorList>
    </citation>
    <scope>NUCLEOTIDE SEQUENCE [LARGE SCALE GENOMIC DNA]</scope>
    <source>
        <strain evidence="10 11">Aar</strain>
    </source>
</reference>
<dbReference type="GO" id="GO:0009245">
    <property type="term" value="P:lipid A biosynthetic process"/>
    <property type="evidence" value="ECO:0007669"/>
    <property type="project" value="UniProtKB-UniRule"/>
</dbReference>
<dbReference type="PANTHER" id="PTHR30272">
    <property type="entry name" value="3-HYDROXYACYL-[ACYL-CARRIER-PROTEIN] DEHYDRATASE"/>
    <property type="match status" value="1"/>
</dbReference>
<sequence>MNFVKNTLNIKKIFKILPHRYPFLLIDRVLNFKSFKYLNAVKNCTINEPCFQGHFLKEPIFPGVLIIETMAQAGSILLYQSTGQLSINKLYHFVGIDSARFKKNVIPGDQMHIKANIWKYSKNLLIFKNTALVNNNIVCKSKIIFAKTSFF</sequence>
<dbReference type="Proteomes" id="UP000298654">
    <property type="component" value="Chromosome"/>
</dbReference>
<keyword evidence="7 9" id="KW-0456">Lyase</keyword>
<dbReference type="GO" id="GO:0006633">
    <property type="term" value="P:fatty acid biosynthetic process"/>
    <property type="evidence" value="ECO:0007669"/>
    <property type="project" value="UniProtKB-UniRule"/>
</dbReference>
<dbReference type="InterPro" id="IPR013114">
    <property type="entry name" value="FabA_FabZ"/>
</dbReference>
<evidence type="ECO:0000256" key="9">
    <source>
        <dbReference type="HAMAP-Rule" id="MF_00406"/>
    </source>
</evidence>
<evidence type="ECO:0000256" key="3">
    <source>
        <dbReference type="ARBA" id="ARBA00022490"/>
    </source>
</evidence>